<dbReference type="AlphaFoldDB" id="A0A875RN78"/>
<reference evidence="4" key="1">
    <citation type="submission" date="2020-10" db="EMBL/GenBank/DDBJ databases">
        <authorList>
            <person name="Roach M.J.R."/>
        </authorList>
    </citation>
    <scope>NUCLEOTIDE SEQUENCE</scope>
    <source>
        <strain evidence="4">CBS 1945</strain>
    </source>
</reference>
<dbReference type="Proteomes" id="UP000662931">
    <property type="component" value="Chromosome 1"/>
</dbReference>
<dbReference type="GO" id="GO:0031505">
    <property type="term" value="P:fungal-type cell wall organization"/>
    <property type="evidence" value="ECO:0007669"/>
    <property type="project" value="TreeGrafter"/>
</dbReference>
<dbReference type="KEGG" id="bnn:FOA43_000578"/>
<dbReference type="EMBL" id="CP064812">
    <property type="protein sequence ID" value="QPG73270.1"/>
    <property type="molecule type" value="Genomic_DNA"/>
</dbReference>
<gene>
    <name evidence="4" type="primary">NCA3</name>
    <name evidence="4" type="ORF">FOA43_000578</name>
</gene>
<dbReference type="GO" id="GO:0009277">
    <property type="term" value="C:fungal-type cell wall"/>
    <property type="evidence" value="ECO:0007669"/>
    <property type="project" value="TreeGrafter"/>
</dbReference>
<evidence type="ECO:0000313" key="5">
    <source>
        <dbReference type="Proteomes" id="UP000662931"/>
    </source>
</evidence>
<dbReference type="InterPro" id="IPR005556">
    <property type="entry name" value="SUN"/>
</dbReference>
<dbReference type="OrthoDB" id="5339822at2759"/>
<name>A0A875RN78_EENNA</name>
<proteinExistence type="inferred from homology"/>
<evidence type="ECO:0000256" key="2">
    <source>
        <dbReference type="ARBA" id="ARBA00010579"/>
    </source>
</evidence>
<dbReference type="PANTHER" id="PTHR31316">
    <property type="entry name" value="BETA-GLUCOSIDASE-LIKE PROTEIN NCA3, MITOCHONDRIAL-RELATED"/>
    <property type="match status" value="1"/>
</dbReference>
<dbReference type="GO" id="GO:0009986">
    <property type="term" value="C:cell surface"/>
    <property type="evidence" value="ECO:0007669"/>
    <property type="project" value="TreeGrafter"/>
</dbReference>
<keyword evidence="5" id="KW-1185">Reference proteome</keyword>
<dbReference type="PANTHER" id="PTHR31316:SF2">
    <property type="entry name" value="BETA-GLUCOSIDASE-LIKE PROTEIN NCA3, MITOCHONDRIAL-RELATED"/>
    <property type="match status" value="1"/>
</dbReference>
<keyword evidence="3" id="KW-0496">Mitochondrion</keyword>
<dbReference type="Pfam" id="PF03856">
    <property type="entry name" value="SUN"/>
    <property type="match status" value="1"/>
</dbReference>
<evidence type="ECO:0000313" key="4">
    <source>
        <dbReference type="EMBL" id="QPG73270.1"/>
    </source>
</evidence>
<dbReference type="InterPro" id="IPR051526">
    <property type="entry name" value="Beta-Glucosidase_SUN"/>
</dbReference>
<evidence type="ECO:0000256" key="3">
    <source>
        <dbReference type="ARBA" id="ARBA00023128"/>
    </source>
</evidence>
<dbReference type="GO" id="GO:0005739">
    <property type="term" value="C:mitochondrion"/>
    <property type="evidence" value="ECO:0007669"/>
    <property type="project" value="UniProtKB-SubCell"/>
</dbReference>
<sequence>MNGNGVISVDWVGLDGWASIMNGQGDTGESCTDGYYCSYACQAGMTKTQWPSDQPSDGSTIGGLYCKGGYLYRTNKDSDHLCEWGQDSAQVKSELDDVVSFCRTDYPGSENMVIPTEVKGGSSKPLCVIDSDNYFKWEGDKTSAQYYVNNAGVSAKKGCIWGSSSAGVGNYAPLVIGAGYTDGKAYISLMPNPNNKDSANFNVAIVASDGSEIVGDCSYSDGNFSGDSSDGCTVTVVSGTAILKLS</sequence>
<evidence type="ECO:0000256" key="1">
    <source>
        <dbReference type="ARBA" id="ARBA00004173"/>
    </source>
</evidence>
<comment type="similarity">
    <text evidence="2">Belongs to the SUN family.</text>
</comment>
<comment type="subcellular location">
    <subcellularLocation>
        <location evidence="1">Mitochondrion</location>
    </subcellularLocation>
</comment>
<dbReference type="RefSeq" id="XP_038776835.1">
    <property type="nucleotide sequence ID" value="XM_038920907.1"/>
</dbReference>
<accession>A0A875RN78</accession>
<dbReference type="GeneID" id="62193979"/>
<protein>
    <submittedName>
        <fullName evidence="4">SUN protein nca3</fullName>
    </submittedName>
</protein>
<organism evidence="4 5">
    <name type="scientific">Eeniella nana</name>
    <name type="common">Yeast</name>
    <name type="synonym">Brettanomyces nanus</name>
    <dbReference type="NCBI Taxonomy" id="13502"/>
    <lineage>
        <taxon>Eukaryota</taxon>
        <taxon>Fungi</taxon>
        <taxon>Dikarya</taxon>
        <taxon>Ascomycota</taxon>
        <taxon>Saccharomycotina</taxon>
        <taxon>Pichiomycetes</taxon>
        <taxon>Pichiales</taxon>
        <taxon>Pichiaceae</taxon>
        <taxon>Brettanomyces</taxon>
    </lineage>
</organism>